<dbReference type="InterPro" id="IPR036188">
    <property type="entry name" value="FAD/NAD-bd_sf"/>
</dbReference>
<dbReference type="Proteomes" id="UP000268048">
    <property type="component" value="Chromosome"/>
</dbReference>
<dbReference type="PANTHER" id="PTHR13847">
    <property type="entry name" value="SARCOSINE DEHYDROGENASE-RELATED"/>
    <property type="match status" value="1"/>
</dbReference>
<dbReference type="GO" id="GO:0005737">
    <property type="term" value="C:cytoplasm"/>
    <property type="evidence" value="ECO:0007669"/>
    <property type="project" value="TreeGrafter"/>
</dbReference>
<dbReference type="EMBL" id="CP027753">
    <property type="protein sequence ID" value="AZE48702.1"/>
    <property type="molecule type" value="Genomic_DNA"/>
</dbReference>
<accession>A0A3G7TQK7</accession>
<dbReference type="AlphaFoldDB" id="A0A3G7TQK7"/>
<sequence length="429" mass="46739">MSQDFLESYYEATVEKTAYPALGGRVETRVCILGGGLAGLSTALGLAERGVKDVVILESHTVGHGASGRNGGFVFGGYCLGNAELLKTLGREEARRLYRLTIDAVELIRQRVRQYGIQCDLTDRGVLLANWFNDPARLEKPRQLMKEVYGVDWQYVPPGELREKLKTERYFGALFESDAFHFHPLKYVYGVAAAVAGHGIDIHEHSAALAIEQQGGKYLVRTAGGEVLAEQVVFAAGGYARGLYRPVERATLPIATYVVATEPLGERLREAINCESAIYDTRFAFDYYRPLADSRILWGGRISILNRGPQAIAGLLKADLVTVYPQLADVEIEYSWGGLMSYGRQQMAQIGRDDNGVWHAVGFGGHGMAPTTVAGEVLADAIAKAIPIPQGFGQFGLVPTFGLAGLVAAQATYTAYQALDAYDAHRLNK</sequence>
<evidence type="ECO:0000259" key="2">
    <source>
        <dbReference type="Pfam" id="PF01266"/>
    </source>
</evidence>
<name>A0A3G7TQK7_9PSED</name>
<gene>
    <name evidence="3" type="ORF">C4K04_3030</name>
</gene>
<dbReference type="GO" id="GO:0016491">
    <property type="term" value="F:oxidoreductase activity"/>
    <property type="evidence" value="ECO:0007669"/>
    <property type="project" value="UniProtKB-KW"/>
</dbReference>
<evidence type="ECO:0000313" key="3">
    <source>
        <dbReference type="EMBL" id="AZE48702.1"/>
    </source>
</evidence>
<evidence type="ECO:0000256" key="1">
    <source>
        <dbReference type="ARBA" id="ARBA00023002"/>
    </source>
</evidence>
<dbReference type="RefSeq" id="WP_124320608.1">
    <property type="nucleotide sequence ID" value="NZ_CP027753.1"/>
</dbReference>
<proteinExistence type="predicted"/>
<keyword evidence="1" id="KW-0560">Oxidoreductase</keyword>
<feature type="domain" description="FAD dependent oxidoreductase" evidence="2">
    <location>
        <begin position="29"/>
        <end position="380"/>
    </location>
</feature>
<reference evidence="3 4" key="1">
    <citation type="submission" date="2018-03" db="EMBL/GenBank/DDBJ databases">
        <title>Diversity of phytobeneficial traits revealed by whole-genome analysis of worldwide-isolated phenazine-producing Pseudomonas spp.</title>
        <authorList>
            <person name="Biessy A."/>
            <person name="Novinscak A."/>
            <person name="Blom J."/>
            <person name="Leger G."/>
            <person name="Thomashow L.S."/>
            <person name="Cazorla F.M."/>
            <person name="Josic D."/>
            <person name="Filion M."/>
        </authorList>
    </citation>
    <scope>NUCLEOTIDE SEQUENCE [LARGE SCALE GENOMIC DNA]</scope>
    <source>
        <strain evidence="3 4">B25</strain>
    </source>
</reference>
<dbReference type="InterPro" id="IPR006076">
    <property type="entry name" value="FAD-dep_OxRdtase"/>
</dbReference>
<dbReference type="SUPFAM" id="SSF51905">
    <property type="entry name" value="FAD/NAD(P)-binding domain"/>
    <property type="match status" value="1"/>
</dbReference>
<protein>
    <submittedName>
        <fullName evidence="3">FAD dependent oxidoreductase</fullName>
    </submittedName>
</protein>
<dbReference type="Gene3D" id="3.30.9.10">
    <property type="entry name" value="D-Amino Acid Oxidase, subunit A, domain 2"/>
    <property type="match status" value="1"/>
</dbReference>
<organism evidence="3 4">
    <name type="scientific">Pseudomonas chlororaphis</name>
    <dbReference type="NCBI Taxonomy" id="587753"/>
    <lineage>
        <taxon>Bacteria</taxon>
        <taxon>Pseudomonadati</taxon>
        <taxon>Pseudomonadota</taxon>
        <taxon>Gammaproteobacteria</taxon>
        <taxon>Pseudomonadales</taxon>
        <taxon>Pseudomonadaceae</taxon>
        <taxon>Pseudomonas</taxon>
    </lineage>
</organism>
<dbReference type="Pfam" id="PF01266">
    <property type="entry name" value="DAO"/>
    <property type="match status" value="1"/>
</dbReference>
<dbReference type="PANTHER" id="PTHR13847:SF281">
    <property type="entry name" value="FAD DEPENDENT OXIDOREDUCTASE DOMAIN-CONTAINING PROTEIN"/>
    <property type="match status" value="1"/>
</dbReference>
<evidence type="ECO:0000313" key="4">
    <source>
        <dbReference type="Proteomes" id="UP000268048"/>
    </source>
</evidence>
<dbReference type="Gene3D" id="3.50.50.60">
    <property type="entry name" value="FAD/NAD(P)-binding domain"/>
    <property type="match status" value="1"/>
</dbReference>